<dbReference type="AlphaFoldDB" id="A0A1H6YXQ5"/>
<dbReference type="RefSeq" id="WP_090311313.1">
    <property type="nucleotide sequence ID" value="NZ_FNZE01000009.1"/>
</dbReference>
<evidence type="ECO:0008006" key="4">
    <source>
        <dbReference type="Google" id="ProtNLM"/>
    </source>
</evidence>
<protein>
    <recommendedName>
        <fullName evidence="4">Ftsk gamma domain-containing protein</fullName>
    </recommendedName>
</protein>
<dbReference type="EMBL" id="FNZE01000009">
    <property type="protein sequence ID" value="SEJ45981.1"/>
    <property type="molecule type" value="Genomic_DNA"/>
</dbReference>
<proteinExistence type="predicted"/>
<dbReference type="STRING" id="915471.SAMN05216201_10953"/>
<accession>A0A1H6YXQ5</accession>
<evidence type="ECO:0000313" key="2">
    <source>
        <dbReference type="EMBL" id="SEJ45981.1"/>
    </source>
</evidence>
<reference evidence="3" key="1">
    <citation type="submission" date="2016-10" db="EMBL/GenBank/DDBJ databases">
        <authorList>
            <person name="Varghese N."/>
            <person name="Submissions S."/>
        </authorList>
    </citation>
    <scope>NUCLEOTIDE SEQUENCE [LARGE SCALE GENOMIC DNA]</scope>
    <source>
        <strain evidence="3">LMG 25967</strain>
    </source>
</reference>
<name>A0A1H6YXQ5_9PSED</name>
<gene>
    <name evidence="2" type="ORF">SAMN05216201_10953</name>
</gene>
<evidence type="ECO:0000256" key="1">
    <source>
        <dbReference type="SAM" id="MobiDB-lite"/>
    </source>
</evidence>
<sequence>MNHVSSIIDEALDDVLESALLTDINLSEELTPLQMASETLGRDLLQGCLQEMRDMPEAWAKMSEKRQSAVIERLASRVSTSVKAAVRILAADNRPTIDGMLESVAVKDGIKATFKVSQHNPERHHLIDSVNKVCLLVVASAADHLGGMDEVTADPDQNPLDLNGGDQDMQEPGAWGNEAPLETGTTAADDPLSLPTGETFGGHTLVDLEAAVVTRKQTIDLAYLQSRFALSYDEARRVILLMLETGTVALKAEGAHPDENLYRVLKKPAELNLE</sequence>
<evidence type="ECO:0000313" key="3">
    <source>
        <dbReference type="Proteomes" id="UP000242930"/>
    </source>
</evidence>
<feature type="region of interest" description="Disordered" evidence="1">
    <location>
        <begin position="149"/>
        <end position="186"/>
    </location>
</feature>
<dbReference type="Proteomes" id="UP000242930">
    <property type="component" value="Unassembled WGS sequence"/>
</dbReference>
<dbReference type="OrthoDB" id="6199350at2"/>
<organism evidence="2 3">
    <name type="scientific">Pseudomonas linyingensis</name>
    <dbReference type="NCBI Taxonomy" id="915471"/>
    <lineage>
        <taxon>Bacteria</taxon>
        <taxon>Pseudomonadati</taxon>
        <taxon>Pseudomonadota</taxon>
        <taxon>Gammaproteobacteria</taxon>
        <taxon>Pseudomonadales</taxon>
        <taxon>Pseudomonadaceae</taxon>
        <taxon>Pseudomonas</taxon>
    </lineage>
</organism>
<keyword evidence="3" id="KW-1185">Reference proteome</keyword>